<proteinExistence type="predicted"/>
<reference evidence="1 2" key="2">
    <citation type="journal article" date="2013" name="Plant Cell Physiol.">
        <title>Rice Annotation Project Database (RAP-DB): an integrative and interactive database for rice genomics.</title>
        <authorList>
            <person name="Sakai H."/>
            <person name="Lee S.S."/>
            <person name="Tanaka T."/>
            <person name="Numa H."/>
            <person name="Kim J."/>
            <person name="Kawahara Y."/>
            <person name="Wakimoto H."/>
            <person name="Yang C.C."/>
            <person name="Iwamoto M."/>
            <person name="Abe T."/>
            <person name="Yamada Y."/>
            <person name="Muto A."/>
            <person name="Inokuchi H."/>
            <person name="Ikemura T."/>
            <person name="Matsumoto T."/>
            <person name="Sasaki T."/>
            <person name="Itoh T."/>
        </authorList>
    </citation>
    <scope>NUCLEOTIDE SEQUENCE [LARGE SCALE GENOMIC DNA]</scope>
    <source>
        <strain evidence="2">cv. Nipponbare</strain>
    </source>
</reference>
<dbReference type="InParanoid" id="A0A0P0V308"/>
<dbReference type="Proteomes" id="UP000059680">
    <property type="component" value="Chromosome 1"/>
</dbReference>
<reference evidence="1 2" key="3">
    <citation type="journal article" date="2013" name="Rice">
        <title>Improvement of the Oryza sativa Nipponbare reference genome using next generation sequence and optical map data.</title>
        <authorList>
            <person name="Kawahara Y."/>
            <person name="de la Bastide M."/>
            <person name="Hamilton J.P."/>
            <person name="Kanamori H."/>
            <person name="McCombie W.R."/>
            <person name="Ouyang S."/>
            <person name="Schwartz D.C."/>
            <person name="Tanaka T."/>
            <person name="Wu J."/>
            <person name="Zhou S."/>
            <person name="Childs K.L."/>
            <person name="Davidson R.M."/>
            <person name="Lin H."/>
            <person name="Quesada-Ocampo L."/>
            <person name="Vaillancourt B."/>
            <person name="Sakai H."/>
            <person name="Lee S.S."/>
            <person name="Kim J."/>
            <person name="Numa H."/>
            <person name="Itoh T."/>
            <person name="Buell C.R."/>
            <person name="Matsumoto T."/>
        </authorList>
    </citation>
    <scope>NUCLEOTIDE SEQUENCE [LARGE SCALE GENOMIC DNA]</scope>
    <source>
        <strain evidence="2">cv. Nipponbare</strain>
    </source>
</reference>
<protein>
    <submittedName>
        <fullName evidence="1">Os01g0503351 protein</fullName>
    </submittedName>
</protein>
<evidence type="ECO:0000313" key="1">
    <source>
        <dbReference type="EMBL" id="BAS72333.1"/>
    </source>
</evidence>
<accession>A0A0P0V308</accession>
<dbReference type="PaxDb" id="39947-A0A0P0V308"/>
<gene>
    <name evidence="1" type="ordered locus">Os01g0503351</name>
    <name evidence="1" type="ORF">OSNPB_010503351</name>
</gene>
<dbReference type="AlphaFoldDB" id="A0A0P0V308"/>
<dbReference type="EMBL" id="AP014957">
    <property type="protein sequence ID" value="BAS72333.1"/>
    <property type="molecule type" value="Genomic_DNA"/>
</dbReference>
<evidence type="ECO:0000313" key="2">
    <source>
        <dbReference type="Proteomes" id="UP000059680"/>
    </source>
</evidence>
<name>A0A0P0V308_ORYSJ</name>
<keyword evidence="2" id="KW-1185">Reference proteome</keyword>
<reference evidence="2" key="1">
    <citation type="journal article" date="2005" name="Nature">
        <title>The map-based sequence of the rice genome.</title>
        <authorList>
            <consortium name="International rice genome sequencing project (IRGSP)"/>
            <person name="Matsumoto T."/>
            <person name="Wu J."/>
            <person name="Kanamori H."/>
            <person name="Katayose Y."/>
            <person name="Fujisawa M."/>
            <person name="Namiki N."/>
            <person name="Mizuno H."/>
            <person name="Yamamoto K."/>
            <person name="Antonio B.A."/>
            <person name="Baba T."/>
            <person name="Sakata K."/>
            <person name="Nagamura Y."/>
            <person name="Aoki H."/>
            <person name="Arikawa K."/>
            <person name="Arita K."/>
            <person name="Bito T."/>
            <person name="Chiden Y."/>
            <person name="Fujitsuka N."/>
            <person name="Fukunaka R."/>
            <person name="Hamada M."/>
            <person name="Harada C."/>
            <person name="Hayashi A."/>
            <person name="Hijishita S."/>
            <person name="Honda M."/>
            <person name="Hosokawa S."/>
            <person name="Ichikawa Y."/>
            <person name="Idonuma A."/>
            <person name="Iijima M."/>
            <person name="Ikeda M."/>
            <person name="Ikeno M."/>
            <person name="Ito K."/>
            <person name="Ito S."/>
            <person name="Ito T."/>
            <person name="Ito Y."/>
            <person name="Ito Y."/>
            <person name="Iwabuchi A."/>
            <person name="Kamiya K."/>
            <person name="Karasawa W."/>
            <person name="Kurita K."/>
            <person name="Katagiri S."/>
            <person name="Kikuta A."/>
            <person name="Kobayashi H."/>
            <person name="Kobayashi N."/>
            <person name="Machita K."/>
            <person name="Maehara T."/>
            <person name="Masukawa M."/>
            <person name="Mizubayashi T."/>
            <person name="Mukai Y."/>
            <person name="Nagasaki H."/>
            <person name="Nagata Y."/>
            <person name="Naito S."/>
            <person name="Nakashima M."/>
            <person name="Nakama Y."/>
            <person name="Nakamichi Y."/>
            <person name="Nakamura M."/>
            <person name="Meguro A."/>
            <person name="Negishi M."/>
            <person name="Ohta I."/>
            <person name="Ohta T."/>
            <person name="Okamoto M."/>
            <person name="Ono N."/>
            <person name="Saji S."/>
            <person name="Sakaguchi M."/>
            <person name="Sakai K."/>
            <person name="Shibata M."/>
            <person name="Shimokawa T."/>
            <person name="Song J."/>
            <person name="Takazaki Y."/>
            <person name="Terasawa K."/>
            <person name="Tsugane M."/>
            <person name="Tsuji K."/>
            <person name="Ueda S."/>
            <person name="Waki K."/>
            <person name="Yamagata H."/>
            <person name="Yamamoto M."/>
            <person name="Yamamoto S."/>
            <person name="Yamane H."/>
            <person name="Yoshiki S."/>
            <person name="Yoshihara R."/>
            <person name="Yukawa K."/>
            <person name="Zhong H."/>
            <person name="Yano M."/>
            <person name="Yuan Q."/>
            <person name="Ouyang S."/>
            <person name="Liu J."/>
            <person name="Jones K.M."/>
            <person name="Gansberger K."/>
            <person name="Moffat K."/>
            <person name="Hill J."/>
            <person name="Bera J."/>
            <person name="Fadrosh D."/>
            <person name="Jin S."/>
            <person name="Johri S."/>
            <person name="Kim M."/>
            <person name="Overton L."/>
            <person name="Reardon M."/>
            <person name="Tsitrin T."/>
            <person name="Vuong H."/>
            <person name="Weaver B."/>
            <person name="Ciecko A."/>
            <person name="Tallon L."/>
            <person name="Jackson J."/>
            <person name="Pai G."/>
            <person name="Aken S.V."/>
            <person name="Utterback T."/>
            <person name="Reidmuller S."/>
            <person name="Feldblyum T."/>
            <person name="Hsiao J."/>
            <person name="Zismann V."/>
            <person name="Iobst S."/>
            <person name="de Vazeille A.R."/>
            <person name="Buell C.R."/>
            <person name="Ying K."/>
            <person name="Li Y."/>
            <person name="Lu T."/>
            <person name="Huang Y."/>
            <person name="Zhao Q."/>
            <person name="Feng Q."/>
            <person name="Zhang L."/>
            <person name="Zhu J."/>
            <person name="Weng Q."/>
            <person name="Mu J."/>
            <person name="Lu Y."/>
            <person name="Fan D."/>
            <person name="Liu Y."/>
            <person name="Guan J."/>
            <person name="Zhang Y."/>
            <person name="Yu S."/>
            <person name="Liu X."/>
            <person name="Zhang Y."/>
            <person name="Hong G."/>
            <person name="Han B."/>
            <person name="Choisne N."/>
            <person name="Demange N."/>
            <person name="Orjeda G."/>
            <person name="Samain S."/>
            <person name="Cattolico L."/>
            <person name="Pelletier E."/>
            <person name="Couloux A."/>
            <person name="Segurens B."/>
            <person name="Wincker P."/>
            <person name="D'Hont A."/>
            <person name="Scarpelli C."/>
            <person name="Weissenbach J."/>
            <person name="Salanoubat M."/>
            <person name="Quetier F."/>
            <person name="Yu Y."/>
            <person name="Kim H.R."/>
            <person name="Rambo T."/>
            <person name="Currie J."/>
            <person name="Collura K."/>
            <person name="Luo M."/>
            <person name="Yang T."/>
            <person name="Ammiraju J.S.S."/>
            <person name="Engler F."/>
            <person name="Soderlund C."/>
            <person name="Wing R.A."/>
            <person name="Palmer L.E."/>
            <person name="de la Bastide M."/>
            <person name="Spiegel L."/>
            <person name="Nascimento L."/>
            <person name="Zutavern T."/>
            <person name="O'Shaughnessy A."/>
            <person name="Dike S."/>
            <person name="Dedhia N."/>
            <person name="Preston R."/>
            <person name="Balija V."/>
            <person name="McCombie W.R."/>
            <person name="Chow T."/>
            <person name="Chen H."/>
            <person name="Chung M."/>
            <person name="Chen C."/>
            <person name="Shaw J."/>
            <person name="Wu H."/>
            <person name="Hsiao K."/>
            <person name="Chao Y."/>
            <person name="Chu M."/>
            <person name="Cheng C."/>
            <person name="Hour A."/>
            <person name="Lee P."/>
            <person name="Lin S."/>
            <person name="Lin Y."/>
            <person name="Liou J."/>
            <person name="Liu S."/>
            <person name="Hsing Y."/>
            <person name="Raghuvanshi S."/>
            <person name="Mohanty A."/>
            <person name="Bharti A.K."/>
            <person name="Gaur A."/>
            <person name="Gupta V."/>
            <person name="Kumar D."/>
            <person name="Ravi V."/>
            <person name="Vij S."/>
            <person name="Kapur A."/>
            <person name="Khurana P."/>
            <person name="Khurana P."/>
            <person name="Khurana J.P."/>
            <person name="Tyagi A.K."/>
            <person name="Gaikwad K."/>
            <person name="Singh A."/>
            <person name="Dalal V."/>
            <person name="Srivastava S."/>
            <person name="Dixit A."/>
            <person name="Pal A.K."/>
            <person name="Ghazi I.A."/>
            <person name="Yadav M."/>
            <person name="Pandit A."/>
            <person name="Bhargava A."/>
            <person name="Sureshbabu K."/>
            <person name="Batra K."/>
            <person name="Sharma T.R."/>
            <person name="Mohapatra T."/>
            <person name="Singh N.K."/>
            <person name="Messing J."/>
            <person name="Nelson A.B."/>
            <person name="Fuks G."/>
            <person name="Kavchok S."/>
            <person name="Keizer G."/>
            <person name="Linton E."/>
            <person name="Llaca V."/>
            <person name="Song R."/>
            <person name="Tanyolac B."/>
            <person name="Young S."/>
            <person name="Ho-Il K."/>
            <person name="Hahn J.H."/>
            <person name="Sangsakoo G."/>
            <person name="Vanavichit A."/>
            <person name="de Mattos Luiz.A.T."/>
            <person name="Zimmer P.D."/>
            <person name="Malone G."/>
            <person name="Dellagostin O."/>
            <person name="de Oliveira A.C."/>
            <person name="Bevan M."/>
            <person name="Bancroft I."/>
            <person name="Minx P."/>
            <person name="Cordum H."/>
            <person name="Wilson R."/>
            <person name="Cheng Z."/>
            <person name="Jin W."/>
            <person name="Jiang J."/>
            <person name="Leong S.A."/>
            <person name="Iwama H."/>
            <person name="Gojobori T."/>
            <person name="Itoh T."/>
            <person name="Niimura Y."/>
            <person name="Fujii Y."/>
            <person name="Habara T."/>
            <person name="Sakai H."/>
            <person name="Sato Y."/>
            <person name="Wilson G."/>
            <person name="Kumar K."/>
            <person name="McCouch S."/>
            <person name="Juretic N."/>
            <person name="Hoen D."/>
            <person name="Wright S."/>
            <person name="Bruskiewich R."/>
            <person name="Bureau T."/>
            <person name="Miyao A."/>
            <person name="Hirochika H."/>
            <person name="Nishikawa T."/>
            <person name="Kadowaki K."/>
            <person name="Sugiura M."/>
            <person name="Burr B."/>
            <person name="Sasaki T."/>
        </authorList>
    </citation>
    <scope>NUCLEOTIDE SEQUENCE [LARGE SCALE GENOMIC DNA]</scope>
    <source>
        <strain evidence="2">cv. Nipponbare</strain>
    </source>
</reference>
<organism evidence="1 2">
    <name type="scientific">Oryza sativa subsp. japonica</name>
    <name type="common">Rice</name>
    <dbReference type="NCBI Taxonomy" id="39947"/>
    <lineage>
        <taxon>Eukaryota</taxon>
        <taxon>Viridiplantae</taxon>
        <taxon>Streptophyta</taxon>
        <taxon>Embryophyta</taxon>
        <taxon>Tracheophyta</taxon>
        <taxon>Spermatophyta</taxon>
        <taxon>Magnoliopsida</taxon>
        <taxon>Liliopsida</taxon>
        <taxon>Poales</taxon>
        <taxon>Poaceae</taxon>
        <taxon>BOP clade</taxon>
        <taxon>Oryzoideae</taxon>
        <taxon>Oryzeae</taxon>
        <taxon>Oryzinae</taxon>
        <taxon>Oryza</taxon>
        <taxon>Oryza sativa</taxon>
    </lineage>
</organism>
<sequence>MASLETRLQESLVEAVVLGLTNDGQEAWLPSQAANIRNEPLLRVSFEDISNMPRSLSMHLEHNLVSRKMIRMRSMPCRSGG</sequence>